<keyword evidence="5 8" id="KW-1133">Transmembrane helix</keyword>
<reference evidence="10" key="1">
    <citation type="submission" date="2024-02" db="EMBL/GenBank/DDBJ databases">
        <authorList>
            <consortium name="ELIXIR-Norway"/>
            <consortium name="Elixir Norway"/>
        </authorList>
    </citation>
    <scope>NUCLEOTIDE SEQUENCE</scope>
</reference>
<dbReference type="Pfam" id="PF01490">
    <property type="entry name" value="Aa_trans"/>
    <property type="match status" value="1"/>
</dbReference>
<keyword evidence="6 8" id="KW-0472">Membrane</keyword>
<evidence type="ECO:0000313" key="10">
    <source>
        <dbReference type="EMBL" id="CAK9273586.1"/>
    </source>
</evidence>
<evidence type="ECO:0000313" key="11">
    <source>
        <dbReference type="Proteomes" id="UP001497444"/>
    </source>
</evidence>
<feature type="transmembrane region" description="Helical" evidence="8">
    <location>
        <begin position="338"/>
        <end position="359"/>
    </location>
</feature>
<evidence type="ECO:0000256" key="5">
    <source>
        <dbReference type="ARBA" id="ARBA00022989"/>
    </source>
</evidence>
<evidence type="ECO:0000256" key="1">
    <source>
        <dbReference type="ARBA" id="ARBA00004370"/>
    </source>
</evidence>
<organism evidence="10 11">
    <name type="scientific">Sphagnum jensenii</name>
    <dbReference type="NCBI Taxonomy" id="128206"/>
    <lineage>
        <taxon>Eukaryota</taxon>
        <taxon>Viridiplantae</taxon>
        <taxon>Streptophyta</taxon>
        <taxon>Embryophyta</taxon>
        <taxon>Bryophyta</taxon>
        <taxon>Sphagnophytina</taxon>
        <taxon>Sphagnopsida</taxon>
        <taxon>Sphagnales</taxon>
        <taxon>Sphagnaceae</taxon>
        <taxon>Sphagnum</taxon>
    </lineage>
</organism>
<evidence type="ECO:0000256" key="3">
    <source>
        <dbReference type="ARBA" id="ARBA00022692"/>
    </source>
</evidence>
<dbReference type="Proteomes" id="UP001497444">
    <property type="component" value="Chromosome 5"/>
</dbReference>
<gene>
    <name evidence="10" type="ORF">CSSPJE1EN1_LOCUS19064</name>
</gene>
<dbReference type="PANTHER" id="PTHR48017">
    <property type="entry name" value="OS05G0424000 PROTEIN-RELATED"/>
    <property type="match status" value="1"/>
</dbReference>
<keyword evidence="3 8" id="KW-0812">Transmembrane</keyword>
<evidence type="ECO:0000256" key="6">
    <source>
        <dbReference type="ARBA" id="ARBA00023136"/>
    </source>
</evidence>
<name>A0ABP0X589_9BRYO</name>
<evidence type="ECO:0000256" key="8">
    <source>
        <dbReference type="SAM" id="Phobius"/>
    </source>
</evidence>
<feature type="transmembrane region" description="Helical" evidence="8">
    <location>
        <begin position="512"/>
        <end position="531"/>
    </location>
</feature>
<comment type="subcellular location">
    <subcellularLocation>
        <location evidence="1">Membrane</location>
    </subcellularLocation>
</comment>
<protein>
    <recommendedName>
        <fullName evidence="9">Amino acid transporter transmembrane domain-containing protein</fullName>
    </recommendedName>
</protein>
<feature type="transmembrane region" description="Helical" evidence="8">
    <location>
        <begin position="478"/>
        <end position="500"/>
    </location>
</feature>
<evidence type="ECO:0000256" key="4">
    <source>
        <dbReference type="ARBA" id="ARBA00022970"/>
    </source>
</evidence>
<evidence type="ECO:0000259" key="9">
    <source>
        <dbReference type="Pfam" id="PF01490"/>
    </source>
</evidence>
<keyword evidence="11" id="KW-1185">Reference proteome</keyword>
<dbReference type="EMBL" id="OZ020100">
    <property type="protein sequence ID" value="CAK9273586.1"/>
    <property type="molecule type" value="Genomic_DNA"/>
</dbReference>
<sequence length="541" mass="59249">MAEEEINPDAKKWHSMVQQSPPSLPQPIASRLDSLNSFSKSPLWPQSFGHSMEIYSRSPSRSRHSSDLRGLDSVNSGLEQSIIDNLTAVSNGLDSDCRAPLLQKWNSSDVEAAEQVDPKAVLFSKSPSLPHQCQEYIWNGHGTAEELEPGGSSFLQALFNGMNVLAGVGLLSMPYAVSQGGWLGLTFLLIFSVMCCYTAILLRRCLDSNPHIGSYPDVGEAAFGKWGRWTVSILLYSELYFVAVEFLILEGDNLAQLFPNFSLPLGLTSLTVHQCFVVLSALCMLPTVWLRDLSLLSYVSAGGVFASLFIVLAVGWVGLLDGVGFHSQGRTFIHLSGLPVAIGLYAFCYCGHAVFPSIYGSMKDRTQFSHVLVICFVLCTILYGGFGVMGYLMFGDELQSQITLNLPREVTASYFAIWITVVIPFAKYALTITPVAVATEELLPHHMAKDVVWSLMLRTLLVVSTVVVALLIPFFGLLMAAIGSLLSIAVSVFLPCLCYLKIYGWRVSRSELCAIVLILFVGVVVSIVGTYCSVRDIIRSY</sequence>
<keyword evidence="4" id="KW-0029">Amino-acid transport</keyword>
<feature type="transmembrane region" description="Helical" evidence="8">
    <location>
        <begin position="229"/>
        <end position="249"/>
    </location>
</feature>
<feature type="transmembrane region" description="Helical" evidence="8">
    <location>
        <begin position="182"/>
        <end position="202"/>
    </location>
</feature>
<evidence type="ECO:0000256" key="2">
    <source>
        <dbReference type="ARBA" id="ARBA00022448"/>
    </source>
</evidence>
<keyword evidence="2" id="KW-0813">Transport</keyword>
<proteinExistence type="predicted"/>
<feature type="transmembrane region" description="Helical" evidence="8">
    <location>
        <begin position="414"/>
        <end position="439"/>
    </location>
</feature>
<feature type="transmembrane region" description="Helical" evidence="8">
    <location>
        <begin position="295"/>
        <end position="318"/>
    </location>
</feature>
<feature type="transmembrane region" description="Helical" evidence="8">
    <location>
        <begin position="451"/>
        <end position="472"/>
    </location>
</feature>
<dbReference type="InterPro" id="IPR013057">
    <property type="entry name" value="AA_transpt_TM"/>
</dbReference>
<evidence type="ECO:0000256" key="7">
    <source>
        <dbReference type="SAM" id="MobiDB-lite"/>
    </source>
</evidence>
<feature type="domain" description="Amino acid transporter transmembrane" evidence="9">
    <location>
        <begin position="151"/>
        <end position="533"/>
    </location>
</feature>
<accession>A0ABP0X589</accession>
<feature type="transmembrane region" description="Helical" evidence="8">
    <location>
        <begin position="371"/>
        <end position="394"/>
    </location>
</feature>
<feature type="transmembrane region" description="Helical" evidence="8">
    <location>
        <begin position="261"/>
        <end position="283"/>
    </location>
</feature>
<feature type="region of interest" description="Disordered" evidence="7">
    <location>
        <begin position="1"/>
        <end position="30"/>
    </location>
</feature>